<dbReference type="Pfam" id="PF10167">
    <property type="entry name" value="BORCS8"/>
    <property type="match status" value="1"/>
</dbReference>
<accession>A0AAD5XCH9</accession>
<dbReference type="InterPro" id="IPR019320">
    <property type="entry name" value="BORCS8"/>
</dbReference>
<dbReference type="Proteomes" id="UP001211907">
    <property type="component" value="Unassembled WGS sequence"/>
</dbReference>
<evidence type="ECO:0000313" key="2">
    <source>
        <dbReference type="Proteomes" id="UP001211907"/>
    </source>
</evidence>
<comment type="caution">
    <text evidence="1">The sequence shown here is derived from an EMBL/GenBank/DDBJ whole genome shotgun (WGS) entry which is preliminary data.</text>
</comment>
<evidence type="ECO:0000313" key="1">
    <source>
        <dbReference type="EMBL" id="KAJ3119083.1"/>
    </source>
</evidence>
<reference evidence="1" key="1">
    <citation type="submission" date="2020-05" db="EMBL/GenBank/DDBJ databases">
        <title>Phylogenomic resolution of chytrid fungi.</title>
        <authorList>
            <person name="Stajich J.E."/>
            <person name="Amses K."/>
            <person name="Simmons R."/>
            <person name="Seto K."/>
            <person name="Myers J."/>
            <person name="Bonds A."/>
            <person name="Quandt C.A."/>
            <person name="Barry K."/>
            <person name="Liu P."/>
            <person name="Grigoriev I."/>
            <person name="Longcore J.E."/>
            <person name="James T.Y."/>
        </authorList>
    </citation>
    <scope>NUCLEOTIDE SEQUENCE</scope>
    <source>
        <strain evidence="1">JEL0513</strain>
    </source>
</reference>
<dbReference type="AlphaFoldDB" id="A0AAD5XCH9"/>
<keyword evidence="2" id="KW-1185">Reference proteome</keyword>
<protein>
    <submittedName>
        <fullName evidence="1">Uncharacterized protein</fullName>
    </submittedName>
</protein>
<dbReference type="EMBL" id="JADGJH010001096">
    <property type="protein sequence ID" value="KAJ3119083.1"/>
    <property type="molecule type" value="Genomic_DNA"/>
</dbReference>
<sequence length="93" mass="10075">MSSAKAQSSEVARTTSEALTRVVNEASVGLYRVQEHVLRTTSSLVAARTAIVEMKVPMESALSDVREAQDAVSRMNRVAGFHNATENLKSLLN</sequence>
<proteinExistence type="predicted"/>
<organism evidence="1 2">
    <name type="scientific">Physocladia obscura</name>
    <dbReference type="NCBI Taxonomy" id="109957"/>
    <lineage>
        <taxon>Eukaryota</taxon>
        <taxon>Fungi</taxon>
        <taxon>Fungi incertae sedis</taxon>
        <taxon>Chytridiomycota</taxon>
        <taxon>Chytridiomycota incertae sedis</taxon>
        <taxon>Chytridiomycetes</taxon>
        <taxon>Chytridiales</taxon>
        <taxon>Chytriomycetaceae</taxon>
        <taxon>Physocladia</taxon>
    </lineage>
</organism>
<name>A0AAD5XCH9_9FUNG</name>
<gene>
    <name evidence="1" type="ORF">HK100_000470</name>
</gene>